<feature type="transmembrane region" description="Helical" evidence="1">
    <location>
        <begin position="12"/>
        <end position="32"/>
    </location>
</feature>
<dbReference type="Proteomes" id="UP000589085">
    <property type="component" value="Unassembled WGS sequence"/>
</dbReference>
<protein>
    <recommendedName>
        <fullName evidence="2">DotM C-terminal cytoplasmic domain-containing protein</fullName>
    </recommendedName>
</protein>
<feature type="domain" description="DotM C-terminal cytoplasmic" evidence="2">
    <location>
        <begin position="182"/>
        <end position="372"/>
    </location>
</feature>
<evidence type="ECO:0000259" key="2">
    <source>
        <dbReference type="Pfam" id="PF23127"/>
    </source>
</evidence>
<dbReference type="Pfam" id="PF23127">
    <property type="entry name" value="DotM_C"/>
    <property type="match status" value="1"/>
</dbReference>
<dbReference type="AlphaFoldDB" id="A0A7W4NSU4"/>
<gene>
    <name evidence="3" type="ORF">HLH48_15610</name>
</gene>
<comment type="caution">
    <text evidence="3">The sequence shown here is derived from an EMBL/GenBank/DDBJ whole genome shotgun (WGS) entry which is preliminary data.</text>
</comment>
<sequence length="388" mass="42812">MTGNRSASDPGRFATAVMAAFALVGGLSYEAWTFYHAEISRVVVDLKLLEFRGMATLFPKADPYHDALRRMHPDTVTAHGMWRMLTQTGMFYRPATSTLLLACAFACALRAASVRFGGRVDMTVLQRLVAQVHPIGAAWVGYRLPPRTLNPGERVRPLDPPLKPREWTARFCVRDGAFSPSDASAALTRQCGTPWTTLEDASPVVQCLAMAFILHHRLKTSEARKLLETLSLSVPHPQADRLHGPRKPFTPSRAFSRKMAAMAKDASSKWPEIKALVPRHHYTTGVLLTLLQTARREGSLLNPGLFSAVQFYDRSLWMVLQGVSFPPDKGPIWGGAGTSDVEALGALEHWEAECIAGAAIARPMQARTREALQNLYSREARENTDGPL</sequence>
<keyword evidence="1" id="KW-0472">Membrane</keyword>
<dbReference type="EMBL" id="JABEQJ010000022">
    <property type="protein sequence ID" value="MBB2161580.1"/>
    <property type="molecule type" value="Genomic_DNA"/>
</dbReference>
<keyword evidence="1" id="KW-1133">Transmembrane helix</keyword>
<reference evidence="3 4" key="1">
    <citation type="submission" date="2020-04" db="EMBL/GenBank/DDBJ databases">
        <title>Description of novel Gluconacetobacter.</title>
        <authorList>
            <person name="Sombolestani A."/>
        </authorList>
    </citation>
    <scope>NUCLEOTIDE SEQUENCE [LARGE SCALE GENOMIC DNA]</scope>
    <source>
        <strain evidence="3 4">LMG 19747</strain>
    </source>
</reference>
<name>A0A7W4NSU4_9PROT</name>
<evidence type="ECO:0000313" key="3">
    <source>
        <dbReference type="EMBL" id="MBB2161580.1"/>
    </source>
</evidence>
<proteinExistence type="predicted"/>
<organism evidence="3 4">
    <name type="scientific">Gluconacetobacter sacchari</name>
    <dbReference type="NCBI Taxonomy" id="92759"/>
    <lineage>
        <taxon>Bacteria</taxon>
        <taxon>Pseudomonadati</taxon>
        <taxon>Pseudomonadota</taxon>
        <taxon>Alphaproteobacteria</taxon>
        <taxon>Acetobacterales</taxon>
        <taxon>Acetobacteraceae</taxon>
        <taxon>Gluconacetobacter</taxon>
    </lineage>
</organism>
<accession>A0A7W4NSU4</accession>
<evidence type="ECO:0000313" key="4">
    <source>
        <dbReference type="Proteomes" id="UP000589085"/>
    </source>
</evidence>
<evidence type="ECO:0000256" key="1">
    <source>
        <dbReference type="SAM" id="Phobius"/>
    </source>
</evidence>
<dbReference type="InterPro" id="IPR056464">
    <property type="entry name" value="DotM_C"/>
</dbReference>
<keyword evidence="1" id="KW-0812">Transmembrane</keyword>
<dbReference type="RefSeq" id="WP_182998411.1">
    <property type="nucleotide sequence ID" value="NZ_JABEQJ010000022.1"/>
</dbReference>